<dbReference type="InterPro" id="IPR050595">
    <property type="entry name" value="Bact_response_regulator"/>
</dbReference>
<feature type="domain" description="Response regulatory" evidence="4">
    <location>
        <begin position="13"/>
        <end position="129"/>
    </location>
</feature>
<keyword evidence="6" id="KW-1185">Reference proteome</keyword>
<proteinExistence type="predicted"/>
<feature type="modified residue" description="4-aspartylphosphate" evidence="3">
    <location>
        <position position="62"/>
    </location>
</feature>
<dbReference type="PANTHER" id="PTHR44591:SF14">
    <property type="entry name" value="PROTEIN PILG"/>
    <property type="match status" value="1"/>
</dbReference>
<reference evidence="5 6" key="1">
    <citation type="submission" date="2016-10" db="EMBL/GenBank/DDBJ databases">
        <authorList>
            <person name="de Groot N.N."/>
        </authorList>
    </citation>
    <scope>NUCLEOTIDE SEQUENCE [LARGE SCALE GENOMIC DNA]</scope>
    <source>
        <strain evidence="5 6">Nm1</strain>
    </source>
</reference>
<dbReference type="PANTHER" id="PTHR44591">
    <property type="entry name" value="STRESS RESPONSE REGULATOR PROTEIN 1"/>
    <property type="match status" value="1"/>
</dbReference>
<protein>
    <submittedName>
        <fullName evidence="5">Twitching motility two-component system response regulator PilG</fullName>
    </submittedName>
</protein>
<dbReference type="STRING" id="44576.SAMN05421881_102021"/>
<gene>
    <name evidence="5" type="ORF">SAMN05421881_102021</name>
</gene>
<name>A0A1H3HIX5_9PROT</name>
<dbReference type="GO" id="GO:0000160">
    <property type="term" value="P:phosphorelay signal transduction system"/>
    <property type="evidence" value="ECO:0007669"/>
    <property type="project" value="UniProtKB-KW"/>
</dbReference>
<dbReference type="PROSITE" id="PS50110">
    <property type="entry name" value="RESPONSE_REGULATORY"/>
    <property type="match status" value="1"/>
</dbReference>
<dbReference type="SUPFAM" id="SSF52172">
    <property type="entry name" value="CheY-like"/>
    <property type="match status" value="1"/>
</dbReference>
<sequence length="135" mass="14738">MAVSECDDLAGIKVLVVDDSSTIRRDAEIFLGQSGCEAMLATDGFDAMAKIIDGRPDVIFLDSVMPRLDGYQACMLIKRHPKYRSIPIVLLAAKSGLFDQARCRIVGSDGHLAKPFSKEALLASVRQHARQCNQS</sequence>
<dbReference type="SMART" id="SM00448">
    <property type="entry name" value="REC"/>
    <property type="match status" value="1"/>
</dbReference>
<organism evidence="5 6">
    <name type="scientific">Nitrosomonas halophila</name>
    <dbReference type="NCBI Taxonomy" id="44576"/>
    <lineage>
        <taxon>Bacteria</taxon>
        <taxon>Pseudomonadati</taxon>
        <taxon>Pseudomonadota</taxon>
        <taxon>Betaproteobacteria</taxon>
        <taxon>Nitrosomonadales</taxon>
        <taxon>Nitrosomonadaceae</taxon>
        <taxon>Nitrosomonas</taxon>
    </lineage>
</organism>
<dbReference type="EMBL" id="FNOY01000020">
    <property type="protein sequence ID" value="SDY15392.1"/>
    <property type="molecule type" value="Genomic_DNA"/>
</dbReference>
<dbReference type="Pfam" id="PF00072">
    <property type="entry name" value="Response_reg"/>
    <property type="match status" value="1"/>
</dbReference>
<dbReference type="Gene3D" id="3.40.50.2300">
    <property type="match status" value="1"/>
</dbReference>
<dbReference type="InterPro" id="IPR001789">
    <property type="entry name" value="Sig_transdc_resp-reg_receiver"/>
</dbReference>
<evidence type="ECO:0000256" key="3">
    <source>
        <dbReference type="PROSITE-ProRule" id="PRU00169"/>
    </source>
</evidence>
<evidence type="ECO:0000256" key="1">
    <source>
        <dbReference type="ARBA" id="ARBA00022553"/>
    </source>
</evidence>
<keyword evidence="2" id="KW-0902">Two-component regulatory system</keyword>
<dbReference type="RefSeq" id="WP_090413514.1">
    <property type="nucleotide sequence ID" value="NZ_FNOY01000020.1"/>
</dbReference>
<accession>A0A1H3HIX5</accession>
<evidence type="ECO:0000313" key="5">
    <source>
        <dbReference type="EMBL" id="SDY15392.1"/>
    </source>
</evidence>
<dbReference type="InterPro" id="IPR011006">
    <property type="entry name" value="CheY-like_superfamily"/>
</dbReference>
<dbReference type="AlphaFoldDB" id="A0A1H3HIX5"/>
<evidence type="ECO:0000256" key="2">
    <source>
        <dbReference type="ARBA" id="ARBA00023012"/>
    </source>
</evidence>
<evidence type="ECO:0000313" key="6">
    <source>
        <dbReference type="Proteomes" id="UP000198640"/>
    </source>
</evidence>
<dbReference type="OrthoDB" id="9800897at2"/>
<dbReference type="Proteomes" id="UP000198640">
    <property type="component" value="Unassembled WGS sequence"/>
</dbReference>
<keyword evidence="1 3" id="KW-0597">Phosphoprotein</keyword>
<evidence type="ECO:0000259" key="4">
    <source>
        <dbReference type="PROSITE" id="PS50110"/>
    </source>
</evidence>